<organism evidence="1 2">
    <name type="scientific">Escherichia coli</name>
    <dbReference type="NCBI Taxonomy" id="562"/>
    <lineage>
        <taxon>Bacteria</taxon>
        <taxon>Pseudomonadati</taxon>
        <taxon>Pseudomonadota</taxon>
        <taxon>Gammaproteobacteria</taxon>
        <taxon>Enterobacterales</taxon>
        <taxon>Enterobacteriaceae</taxon>
        <taxon>Escherichia</taxon>
    </lineage>
</organism>
<evidence type="ECO:0000313" key="1">
    <source>
        <dbReference type="EMBL" id="STD34226.1"/>
    </source>
</evidence>
<sequence length="62" mass="6784">MLISSLILNPFRGTVLITDPTHVICAVPDFVTWAVGHLSAVSDDPHQLCQAGRYFSSEKSKI</sequence>
<accession>A0A376FLN5</accession>
<evidence type="ECO:0000313" key="2">
    <source>
        <dbReference type="Proteomes" id="UP000254219"/>
    </source>
</evidence>
<name>A0A376FLN5_ECOLX</name>
<protein>
    <submittedName>
        <fullName evidence="1">Uncharacterized protein</fullName>
    </submittedName>
</protein>
<proteinExistence type="predicted"/>
<reference evidence="1 2" key="1">
    <citation type="submission" date="2018-06" db="EMBL/GenBank/DDBJ databases">
        <authorList>
            <consortium name="Pathogen Informatics"/>
            <person name="Doyle S."/>
        </authorList>
    </citation>
    <scope>NUCLEOTIDE SEQUENCE [LARGE SCALE GENOMIC DNA]</scope>
    <source>
        <strain evidence="1 2">NCTC11181</strain>
    </source>
</reference>
<dbReference type="Proteomes" id="UP000254219">
    <property type="component" value="Unassembled WGS sequence"/>
</dbReference>
<dbReference type="AlphaFoldDB" id="A0A376FLN5"/>
<dbReference type="EMBL" id="UFYN01000002">
    <property type="protein sequence ID" value="STD34226.1"/>
    <property type="molecule type" value="Genomic_DNA"/>
</dbReference>
<gene>
    <name evidence="1" type="ORF">NCTC11181_00222</name>
</gene>